<evidence type="ECO:0000259" key="5">
    <source>
        <dbReference type="PROSITE" id="PS50089"/>
    </source>
</evidence>
<dbReference type="OMA" id="QQFETSH"/>
<evidence type="ECO:0000313" key="7">
    <source>
        <dbReference type="Proteomes" id="UP000001593"/>
    </source>
</evidence>
<feature type="region of interest" description="Disordered" evidence="4">
    <location>
        <begin position="139"/>
        <end position="184"/>
    </location>
</feature>
<keyword evidence="2" id="KW-0862">Zinc</keyword>
<dbReference type="HOGENOM" id="CLU_1333336_0_0_1"/>
<dbReference type="STRING" id="45351.A7SUW9"/>
<dbReference type="PROSITE" id="PS50089">
    <property type="entry name" value="ZF_RING_2"/>
    <property type="match status" value="1"/>
</dbReference>
<dbReference type="Gene3D" id="3.30.40.10">
    <property type="entry name" value="Zinc/RING finger domain, C3HC4 (zinc finger)"/>
    <property type="match status" value="1"/>
</dbReference>
<feature type="compositionally biased region" description="Polar residues" evidence="4">
    <location>
        <begin position="169"/>
        <end position="184"/>
    </location>
</feature>
<evidence type="ECO:0000256" key="2">
    <source>
        <dbReference type="ARBA" id="ARBA00022833"/>
    </source>
</evidence>
<evidence type="ECO:0000256" key="4">
    <source>
        <dbReference type="SAM" id="MobiDB-lite"/>
    </source>
</evidence>
<gene>
    <name evidence="6" type="ORF">NEMVEDRAFT_v1g217849</name>
</gene>
<dbReference type="Pfam" id="PF25066">
    <property type="entry name" value="TPR_VPS8_2"/>
    <property type="match status" value="1"/>
</dbReference>
<proteinExistence type="predicted"/>
<dbReference type="SUPFAM" id="SSF57850">
    <property type="entry name" value="RING/U-box"/>
    <property type="match status" value="1"/>
</dbReference>
<dbReference type="AlphaFoldDB" id="A7SUW9"/>
<dbReference type="GO" id="GO:0008270">
    <property type="term" value="F:zinc ion binding"/>
    <property type="evidence" value="ECO:0007669"/>
    <property type="project" value="UniProtKB-KW"/>
</dbReference>
<keyword evidence="1 3" id="KW-0479">Metal-binding</keyword>
<dbReference type="InParanoid" id="A7SUW9"/>
<evidence type="ECO:0000256" key="1">
    <source>
        <dbReference type="ARBA" id="ARBA00022771"/>
    </source>
</evidence>
<name>A7SUW9_NEMVE</name>
<dbReference type="PANTHER" id="PTHR12616">
    <property type="entry name" value="VACUOLAR PROTEIN SORTING VPS41"/>
    <property type="match status" value="1"/>
</dbReference>
<dbReference type="InterPro" id="IPR013083">
    <property type="entry name" value="Znf_RING/FYVE/PHD"/>
</dbReference>
<evidence type="ECO:0000313" key="6">
    <source>
        <dbReference type="EMBL" id="EDO32482.1"/>
    </source>
</evidence>
<dbReference type="Proteomes" id="UP000001593">
    <property type="component" value="Unassembled WGS sequence"/>
</dbReference>
<dbReference type="PhylomeDB" id="A7SUW9"/>
<sequence>MCKFIYFLEKGRKGNNLKSVMDETGASSIKVSTRKFGEIKELILGMLNTYNYESTLLKTTNQLLAKDLHSSMSALRSNRNRGLAPVSTVCGMCHHSSSSDARKTGKVAILRCGHMFHTECLTGTSDVTTTVICPFCQHSNQSSRKSAPSRFNRHGGASGDMGSRPDKSQGLSSQQFETSHASGDSTKRLLGWQFCLSSLDQETMVP</sequence>
<dbReference type="SMART" id="SM00184">
    <property type="entry name" value="RING"/>
    <property type="match status" value="1"/>
</dbReference>
<dbReference type="InterPro" id="IPR045111">
    <property type="entry name" value="Vps41/Vps8"/>
</dbReference>
<dbReference type="EMBL" id="DS469821">
    <property type="protein sequence ID" value="EDO32482.1"/>
    <property type="molecule type" value="Genomic_DNA"/>
</dbReference>
<dbReference type="InterPro" id="IPR059070">
    <property type="entry name" value="TPR_VPS8_2"/>
</dbReference>
<dbReference type="GO" id="GO:0006623">
    <property type="term" value="P:protein targeting to vacuole"/>
    <property type="evidence" value="ECO:0007669"/>
    <property type="project" value="InterPro"/>
</dbReference>
<keyword evidence="1 3" id="KW-0863">Zinc-finger</keyword>
<accession>A7SUW9</accession>
<keyword evidence="7" id="KW-1185">Reference proteome</keyword>
<organism evidence="6 7">
    <name type="scientific">Nematostella vectensis</name>
    <name type="common">Starlet sea anemone</name>
    <dbReference type="NCBI Taxonomy" id="45351"/>
    <lineage>
        <taxon>Eukaryota</taxon>
        <taxon>Metazoa</taxon>
        <taxon>Cnidaria</taxon>
        <taxon>Anthozoa</taxon>
        <taxon>Hexacorallia</taxon>
        <taxon>Actiniaria</taxon>
        <taxon>Edwardsiidae</taxon>
        <taxon>Nematostella</taxon>
    </lineage>
</organism>
<protein>
    <recommendedName>
        <fullName evidence="5">RING-type domain-containing protein</fullName>
    </recommendedName>
</protein>
<feature type="domain" description="RING-type" evidence="5">
    <location>
        <begin position="90"/>
        <end position="137"/>
    </location>
</feature>
<reference evidence="6 7" key="1">
    <citation type="journal article" date="2007" name="Science">
        <title>Sea anemone genome reveals ancestral eumetazoan gene repertoire and genomic organization.</title>
        <authorList>
            <person name="Putnam N.H."/>
            <person name="Srivastava M."/>
            <person name="Hellsten U."/>
            <person name="Dirks B."/>
            <person name="Chapman J."/>
            <person name="Salamov A."/>
            <person name="Terry A."/>
            <person name="Shapiro H."/>
            <person name="Lindquist E."/>
            <person name="Kapitonov V.V."/>
            <person name="Jurka J."/>
            <person name="Genikhovich G."/>
            <person name="Grigoriev I.V."/>
            <person name="Lucas S.M."/>
            <person name="Steele R.E."/>
            <person name="Finnerty J.R."/>
            <person name="Technau U."/>
            <person name="Martindale M.Q."/>
            <person name="Rokhsar D.S."/>
        </authorList>
    </citation>
    <scope>NUCLEOTIDE SEQUENCE [LARGE SCALE GENOMIC DNA]</scope>
    <source>
        <strain evidence="7">CH2 X CH6</strain>
    </source>
</reference>
<evidence type="ECO:0000256" key="3">
    <source>
        <dbReference type="PROSITE-ProRule" id="PRU00175"/>
    </source>
</evidence>
<dbReference type="PANTHER" id="PTHR12616:SF8">
    <property type="entry name" value="VACUOLAR PROTEIN SORTING-ASSOCIATED PROTEIN 8 HOMOLOG"/>
    <property type="match status" value="1"/>
</dbReference>
<dbReference type="InterPro" id="IPR001841">
    <property type="entry name" value="Znf_RING"/>
</dbReference>